<evidence type="ECO:0000313" key="2">
    <source>
        <dbReference type="Proteomes" id="UP000237105"/>
    </source>
</evidence>
<accession>A0A2P5CTP6</accession>
<organism evidence="1 2">
    <name type="scientific">Parasponia andersonii</name>
    <name type="common">Sponia andersonii</name>
    <dbReference type="NCBI Taxonomy" id="3476"/>
    <lineage>
        <taxon>Eukaryota</taxon>
        <taxon>Viridiplantae</taxon>
        <taxon>Streptophyta</taxon>
        <taxon>Embryophyta</taxon>
        <taxon>Tracheophyta</taxon>
        <taxon>Spermatophyta</taxon>
        <taxon>Magnoliopsida</taxon>
        <taxon>eudicotyledons</taxon>
        <taxon>Gunneridae</taxon>
        <taxon>Pentapetalae</taxon>
        <taxon>rosids</taxon>
        <taxon>fabids</taxon>
        <taxon>Rosales</taxon>
        <taxon>Cannabaceae</taxon>
        <taxon>Parasponia</taxon>
    </lineage>
</organism>
<protein>
    <submittedName>
        <fullName evidence="1">Uncharacterized protein</fullName>
    </submittedName>
</protein>
<dbReference type="EMBL" id="JXTB01000096">
    <property type="protein sequence ID" value="PON64432.1"/>
    <property type="molecule type" value="Genomic_DNA"/>
</dbReference>
<dbReference type="AlphaFoldDB" id="A0A2P5CTP6"/>
<dbReference type="Proteomes" id="UP000237105">
    <property type="component" value="Unassembled WGS sequence"/>
</dbReference>
<name>A0A2P5CTP6_PARAD</name>
<evidence type="ECO:0000313" key="1">
    <source>
        <dbReference type="EMBL" id="PON64432.1"/>
    </source>
</evidence>
<dbReference type="OrthoDB" id="10566672at2759"/>
<comment type="caution">
    <text evidence="1">The sequence shown here is derived from an EMBL/GenBank/DDBJ whole genome shotgun (WGS) entry which is preliminary data.</text>
</comment>
<sequence>MASYTQPCYSLSHDCFHNVIRISTWDAANGEWETHKFKITDDFYREEISTLEYINETLYFLFSGGTVGAFDGSNWRVVAYADQNLVSWEFFSLRISS</sequence>
<keyword evidence="2" id="KW-1185">Reference proteome</keyword>
<proteinExistence type="predicted"/>
<gene>
    <name evidence="1" type="ORF">PanWU01x14_125010</name>
</gene>
<reference evidence="2" key="1">
    <citation type="submission" date="2016-06" db="EMBL/GenBank/DDBJ databases">
        <title>Parallel loss of symbiosis genes in relatives of nitrogen-fixing non-legume Parasponia.</title>
        <authorList>
            <person name="Van Velzen R."/>
            <person name="Holmer R."/>
            <person name="Bu F."/>
            <person name="Rutten L."/>
            <person name="Van Zeijl A."/>
            <person name="Liu W."/>
            <person name="Santuari L."/>
            <person name="Cao Q."/>
            <person name="Sharma T."/>
            <person name="Shen D."/>
            <person name="Roswanjaya Y."/>
            <person name="Wardhani T."/>
            <person name="Kalhor M.S."/>
            <person name="Jansen J."/>
            <person name="Van den Hoogen J."/>
            <person name="Gungor B."/>
            <person name="Hartog M."/>
            <person name="Hontelez J."/>
            <person name="Verver J."/>
            <person name="Yang W.-C."/>
            <person name="Schijlen E."/>
            <person name="Repin R."/>
            <person name="Schilthuizen M."/>
            <person name="Schranz E."/>
            <person name="Heidstra R."/>
            <person name="Miyata K."/>
            <person name="Fedorova E."/>
            <person name="Kohlen W."/>
            <person name="Bisseling T."/>
            <person name="Smit S."/>
            <person name="Geurts R."/>
        </authorList>
    </citation>
    <scope>NUCLEOTIDE SEQUENCE [LARGE SCALE GENOMIC DNA]</scope>
    <source>
        <strain evidence="2">cv. WU1-14</strain>
    </source>
</reference>